<dbReference type="SUPFAM" id="SSF51998">
    <property type="entry name" value="PFL-like glycyl radical enzymes"/>
    <property type="match status" value="1"/>
</dbReference>
<sequence length="266" mass="29889">MSNAKYSAMHERSIGLGVMGFHSLLQANNIPIASVMAKVWNKKIFEHIKLQTDNMSVVLAKERGACIDAQKCNIQERFSYKTAIAPTASISIIANNASPGIEPYAANSFTQKTLTGSFSIKNKNLEKLLESKGLNNDQVWSSIATHEGSVQHLTFLSDHEKEVYKTAYEIDQRWLIELAADRTQYISQSQSLNIFLPGNCSKQLLHDIHFDAWKKNIKSLYYCRSTSIQRAEKVSHVVTIDELAKLTDKEQQLSTSNNDDECLACQ</sequence>
<dbReference type="AlphaFoldDB" id="A0A0F3MET9"/>
<evidence type="ECO:0000259" key="2">
    <source>
        <dbReference type="Pfam" id="PF02867"/>
    </source>
</evidence>
<feature type="domain" description="Ribonucleotide reductase large subunit C-terminal" evidence="2">
    <location>
        <begin position="77"/>
        <end position="222"/>
    </location>
</feature>
<dbReference type="InterPro" id="IPR000788">
    <property type="entry name" value="RNR_lg_C"/>
</dbReference>
<comment type="similarity">
    <text evidence="1">Belongs to the ribonucleoside diphosphate reductase large chain family.</text>
</comment>
<comment type="caution">
    <text evidence="3">The sequence shown here is derived from an EMBL/GenBank/DDBJ whole genome shotgun (WGS) entry which is preliminary data.</text>
</comment>
<name>A0A0F3MET9_ORITS</name>
<evidence type="ECO:0000256" key="1">
    <source>
        <dbReference type="ARBA" id="ARBA00010406"/>
    </source>
</evidence>
<dbReference type="Proteomes" id="UP000033769">
    <property type="component" value="Unassembled WGS sequence"/>
</dbReference>
<evidence type="ECO:0000313" key="3">
    <source>
        <dbReference type="EMBL" id="KJV54176.1"/>
    </source>
</evidence>
<dbReference type="GO" id="GO:0004748">
    <property type="term" value="F:ribonucleoside-diphosphate reductase activity, thioredoxin disulfide as acceptor"/>
    <property type="evidence" value="ECO:0007669"/>
    <property type="project" value="TreeGrafter"/>
</dbReference>
<dbReference type="PANTHER" id="PTHR11573">
    <property type="entry name" value="RIBONUCLEOSIDE-DIPHOSPHATE REDUCTASE LARGE CHAIN"/>
    <property type="match status" value="1"/>
</dbReference>
<dbReference type="Pfam" id="PF02867">
    <property type="entry name" value="Ribonuc_red_lgC"/>
    <property type="match status" value="2"/>
</dbReference>
<reference evidence="3 4" key="1">
    <citation type="submission" date="2015-02" db="EMBL/GenBank/DDBJ databases">
        <title>Genome Sequencing of Rickettsiales.</title>
        <authorList>
            <person name="Daugherty S.C."/>
            <person name="Su Q."/>
            <person name="Abolude K."/>
            <person name="Beier-Sexton M."/>
            <person name="Carlyon J.A."/>
            <person name="Carter R."/>
            <person name="Day N.P."/>
            <person name="Dumler S.J."/>
            <person name="Dyachenko V."/>
            <person name="Godinez A."/>
            <person name="Kurtti T.J."/>
            <person name="Lichay M."/>
            <person name="Mullins K.E."/>
            <person name="Ott S."/>
            <person name="Pappas-Brown V."/>
            <person name="Paris D.H."/>
            <person name="Patel P."/>
            <person name="Richards A.L."/>
            <person name="Sadzewicz L."/>
            <person name="Sears K."/>
            <person name="Seidman D."/>
            <person name="Sengamalay N."/>
            <person name="Stenos J."/>
            <person name="Tallon L.J."/>
            <person name="Vincent G."/>
            <person name="Fraser C.M."/>
            <person name="Munderloh U."/>
            <person name="Dunning-Hotopp J.C."/>
        </authorList>
    </citation>
    <scope>NUCLEOTIDE SEQUENCE [LARGE SCALE GENOMIC DNA]</scope>
    <source>
        <strain evidence="3 4">Gilliam</strain>
    </source>
</reference>
<dbReference type="EMBL" id="LANO01000001">
    <property type="protein sequence ID" value="KJV54176.1"/>
    <property type="molecule type" value="Genomic_DNA"/>
</dbReference>
<accession>A0A0F3MET9</accession>
<dbReference type="GO" id="GO:0005524">
    <property type="term" value="F:ATP binding"/>
    <property type="evidence" value="ECO:0007669"/>
    <property type="project" value="TreeGrafter"/>
</dbReference>
<feature type="domain" description="Ribonucleotide reductase large subunit C-terminal" evidence="2">
    <location>
        <begin position="3"/>
        <end position="66"/>
    </location>
</feature>
<dbReference type="PATRIC" id="fig|1359184.3.peg.112"/>
<proteinExistence type="inferred from homology"/>
<dbReference type="GO" id="GO:0009263">
    <property type="term" value="P:deoxyribonucleotide biosynthetic process"/>
    <property type="evidence" value="ECO:0007669"/>
    <property type="project" value="TreeGrafter"/>
</dbReference>
<organism evidence="3 4">
    <name type="scientific">Orientia tsutsugamushi str. Gilliam</name>
    <dbReference type="NCBI Taxonomy" id="1359184"/>
    <lineage>
        <taxon>Bacteria</taxon>
        <taxon>Pseudomonadati</taxon>
        <taxon>Pseudomonadota</taxon>
        <taxon>Alphaproteobacteria</taxon>
        <taxon>Rickettsiales</taxon>
        <taxon>Rickettsiaceae</taxon>
        <taxon>Rickettsieae</taxon>
        <taxon>Orientia</taxon>
    </lineage>
</organism>
<protein>
    <submittedName>
        <fullName evidence="3">Ribonucleotide reductase, barrel domain protein</fullName>
    </submittedName>
</protein>
<dbReference type="Gene3D" id="3.20.70.20">
    <property type="match status" value="1"/>
</dbReference>
<dbReference type="PANTHER" id="PTHR11573:SF6">
    <property type="entry name" value="RIBONUCLEOSIDE-DIPHOSPHATE REDUCTASE LARGE SUBUNIT"/>
    <property type="match status" value="1"/>
</dbReference>
<dbReference type="PRINTS" id="PR01183">
    <property type="entry name" value="RIBORDTASEM1"/>
</dbReference>
<gene>
    <name evidence="3" type="ORF">OTSGILL_0104</name>
</gene>
<dbReference type="InterPro" id="IPR039718">
    <property type="entry name" value="Rrm1"/>
</dbReference>
<evidence type="ECO:0000313" key="4">
    <source>
        <dbReference type="Proteomes" id="UP000033769"/>
    </source>
</evidence>
<dbReference type="GO" id="GO:0005971">
    <property type="term" value="C:ribonucleoside-diphosphate reductase complex"/>
    <property type="evidence" value="ECO:0007669"/>
    <property type="project" value="TreeGrafter"/>
</dbReference>